<dbReference type="PANTHER" id="PTHR37532">
    <property type="entry name" value="PROTEIN ISCX"/>
    <property type="match status" value="1"/>
</dbReference>
<dbReference type="AlphaFoldDB" id="A0A0N8QDW7"/>
<accession>A0A0N8QDW7</accession>
<dbReference type="GO" id="GO:0008198">
    <property type="term" value="F:ferrous iron binding"/>
    <property type="evidence" value="ECO:0007669"/>
    <property type="project" value="TreeGrafter"/>
</dbReference>
<reference evidence="1 2" key="1">
    <citation type="submission" date="2015-09" db="EMBL/GenBank/DDBJ databases">
        <title>Genome announcement of multiple Pseudomonas syringae strains.</title>
        <authorList>
            <person name="Thakur S."/>
            <person name="Wang P.W."/>
            <person name="Gong Y."/>
            <person name="Weir B.S."/>
            <person name="Guttman D.S."/>
        </authorList>
    </citation>
    <scope>NUCLEOTIDE SEQUENCE [LARGE SCALE GENOMIC DNA]</scope>
    <source>
        <strain evidence="1 2">ICMP2802</strain>
    </source>
</reference>
<organism evidence="1 2">
    <name type="scientific">Pseudomonas syringae pv. aceris</name>
    <dbReference type="NCBI Taxonomy" id="199198"/>
    <lineage>
        <taxon>Bacteria</taxon>
        <taxon>Pseudomonadati</taxon>
        <taxon>Pseudomonadota</taxon>
        <taxon>Gammaproteobacteria</taxon>
        <taxon>Pseudomonadales</taxon>
        <taxon>Pseudomonadaceae</taxon>
        <taxon>Pseudomonas</taxon>
        <taxon>Pseudomonas syringae</taxon>
    </lineage>
</organism>
<gene>
    <name evidence="1" type="ORF">ALO91_01551</name>
</gene>
<evidence type="ECO:0000313" key="1">
    <source>
        <dbReference type="EMBL" id="KPW20742.1"/>
    </source>
</evidence>
<dbReference type="SUPFAM" id="SSF140319">
    <property type="entry name" value="IscX-like"/>
    <property type="match status" value="1"/>
</dbReference>
<dbReference type="PANTHER" id="PTHR37532:SF1">
    <property type="entry name" value="PROTEIN ISCX"/>
    <property type="match status" value="1"/>
</dbReference>
<dbReference type="NCBIfam" id="TIGR03412">
    <property type="entry name" value="iscX_yfhJ"/>
    <property type="match status" value="1"/>
</dbReference>
<dbReference type="PATRIC" id="fig|199198.5.peg.2199"/>
<dbReference type="Pfam" id="PF04384">
    <property type="entry name" value="Fe-S_assembly"/>
    <property type="match status" value="1"/>
</dbReference>
<dbReference type="EMBL" id="LJPM01000243">
    <property type="protein sequence ID" value="KPW20742.1"/>
    <property type="molecule type" value="Genomic_DNA"/>
</dbReference>
<dbReference type="InterPro" id="IPR007479">
    <property type="entry name" value="ISC_FeS_clus_asmbl_IscsX"/>
</dbReference>
<dbReference type="InterPro" id="IPR036762">
    <property type="entry name" value="IscX-like_sf"/>
</dbReference>
<comment type="caution">
    <text evidence="1">The sequence shown here is derived from an EMBL/GenBank/DDBJ whole genome shotgun (WGS) entry which is preliminary data.</text>
</comment>
<sequence>MLMSLKWVDVQEIAIQLAESHPEVNPLTVSFPRLRGLVMALPEFDDHPDRSGEKVLEAIQTLWIEELD</sequence>
<name>A0A0N8QDW7_PSESX</name>
<proteinExistence type="predicted"/>
<protein>
    <submittedName>
        <fullName evidence="1">Iron-sulfur cluster assembly protein IscX</fullName>
    </submittedName>
</protein>
<evidence type="ECO:0000313" key="2">
    <source>
        <dbReference type="Proteomes" id="UP000050297"/>
    </source>
</evidence>
<dbReference type="Gene3D" id="1.10.10.600">
    <property type="entry name" value="IscX-like"/>
    <property type="match status" value="1"/>
</dbReference>
<dbReference type="GO" id="GO:0016226">
    <property type="term" value="P:iron-sulfur cluster assembly"/>
    <property type="evidence" value="ECO:0007669"/>
    <property type="project" value="UniProtKB-UniRule"/>
</dbReference>
<dbReference type="PIRSF" id="PIRSF039003">
    <property type="entry name" value="IscX"/>
    <property type="match status" value="1"/>
</dbReference>
<dbReference type="Proteomes" id="UP000050297">
    <property type="component" value="Unassembled WGS sequence"/>
</dbReference>
<dbReference type="GO" id="GO:0005829">
    <property type="term" value="C:cytosol"/>
    <property type="evidence" value="ECO:0007669"/>
    <property type="project" value="TreeGrafter"/>
</dbReference>